<proteinExistence type="predicted"/>
<accession>A0A5C2RUC3</accession>
<dbReference type="AlphaFoldDB" id="A0A5C2RUC3"/>
<name>A0A5C2RUC3_9APHY</name>
<sequence>MASSCGSGSAAMWIVVRDVLSHVQQLANTVISTILFGITTSLFIASVYVISREIVHRRSAILQLTATLVLYISTTTFTSAALHAAFTTENQVQTAASAISECDALAYFSPVSVSEVGDRMNCIQTATLLINILVGDAVVWWRVYMLWPAAKVIARRVILGAAATLLVATFALGVVDTCGACNLSLGFVQAEEGYGLLFSGAIFGAAAASMSLATNAIATCFTAYKAWIHLRSLKAFGRGFTLTEAEQILVLVVESGLIYTAIWIVVVIWQVGLNDENIYQNQTQTQAGGSSFWAVAGYFVNGGLVPIIAMYPMCIIVMVALKRMKKESTYVFSTNISFSPPPPPSPLTLSANSGSLTEEMSTPRLGMGGTSTIAESTDFVVPIGDGVIQRQDAGGGAKELENV</sequence>
<reference evidence="2" key="1">
    <citation type="journal article" date="2018" name="Genome Biol. Evol.">
        <title>Genomics and development of Lentinus tigrinus, a white-rot wood-decaying mushroom with dimorphic fruiting bodies.</title>
        <authorList>
            <person name="Wu B."/>
            <person name="Xu Z."/>
            <person name="Knudson A."/>
            <person name="Carlson A."/>
            <person name="Chen N."/>
            <person name="Kovaka S."/>
            <person name="LaButti K."/>
            <person name="Lipzen A."/>
            <person name="Pennachio C."/>
            <person name="Riley R."/>
            <person name="Schakwitz W."/>
            <person name="Umezawa K."/>
            <person name="Ohm R.A."/>
            <person name="Grigoriev I.V."/>
            <person name="Nagy L.G."/>
            <person name="Gibbons J."/>
            <person name="Hibbett D."/>
        </authorList>
    </citation>
    <scope>NUCLEOTIDE SEQUENCE [LARGE SCALE GENOMIC DNA]</scope>
    <source>
        <strain evidence="2">ALCF2SS1-6</strain>
    </source>
</reference>
<evidence type="ECO:0000313" key="2">
    <source>
        <dbReference type="EMBL" id="RPD53786.1"/>
    </source>
</evidence>
<keyword evidence="1" id="KW-0472">Membrane</keyword>
<feature type="transmembrane region" description="Helical" evidence="1">
    <location>
        <begin position="62"/>
        <end position="86"/>
    </location>
</feature>
<evidence type="ECO:0000313" key="3">
    <source>
        <dbReference type="Proteomes" id="UP000313359"/>
    </source>
</evidence>
<dbReference type="OrthoDB" id="2757163at2759"/>
<dbReference type="Proteomes" id="UP000313359">
    <property type="component" value="Unassembled WGS sequence"/>
</dbReference>
<keyword evidence="1" id="KW-0812">Transmembrane</keyword>
<feature type="transmembrane region" description="Helical" evidence="1">
    <location>
        <begin position="123"/>
        <end position="145"/>
    </location>
</feature>
<feature type="transmembrane region" description="Helical" evidence="1">
    <location>
        <begin position="248"/>
        <end position="272"/>
    </location>
</feature>
<keyword evidence="1" id="KW-1133">Transmembrane helix</keyword>
<protein>
    <submittedName>
        <fullName evidence="2">Uncharacterized protein</fullName>
    </submittedName>
</protein>
<keyword evidence="3" id="KW-1185">Reference proteome</keyword>
<feature type="transmembrane region" description="Helical" evidence="1">
    <location>
        <begin position="157"/>
        <end position="175"/>
    </location>
</feature>
<dbReference type="EMBL" id="ML122315">
    <property type="protein sequence ID" value="RPD53786.1"/>
    <property type="molecule type" value="Genomic_DNA"/>
</dbReference>
<feature type="transmembrane region" description="Helical" evidence="1">
    <location>
        <begin position="30"/>
        <end position="50"/>
    </location>
</feature>
<feature type="transmembrane region" description="Helical" evidence="1">
    <location>
        <begin position="195"/>
        <end position="227"/>
    </location>
</feature>
<gene>
    <name evidence="2" type="ORF">L227DRAFT_378540</name>
</gene>
<feature type="transmembrane region" description="Helical" evidence="1">
    <location>
        <begin position="292"/>
        <end position="321"/>
    </location>
</feature>
<evidence type="ECO:0000256" key="1">
    <source>
        <dbReference type="SAM" id="Phobius"/>
    </source>
</evidence>
<organism evidence="2 3">
    <name type="scientific">Lentinus tigrinus ALCF2SS1-6</name>
    <dbReference type="NCBI Taxonomy" id="1328759"/>
    <lineage>
        <taxon>Eukaryota</taxon>
        <taxon>Fungi</taxon>
        <taxon>Dikarya</taxon>
        <taxon>Basidiomycota</taxon>
        <taxon>Agaricomycotina</taxon>
        <taxon>Agaricomycetes</taxon>
        <taxon>Polyporales</taxon>
        <taxon>Polyporaceae</taxon>
        <taxon>Lentinus</taxon>
    </lineage>
</organism>